<keyword evidence="3 6" id="KW-0812">Transmembrane</keyword>
<comment type="similarity">
    <text evidence="2">Belongs to the CbiQ family.</text>
</comment>
<dbReference type="InterPro" id="IPR003339">
    <property type="entry name" value="ABC/ECF_trnsptr_transmembrane"/>
</dbReference>
<evidence type="ECO:0000256" key="5">
    <source>
        <dbReference type="ARBA" id="ARBA00023136"/>
    </source>
</evidence>
<evidence type="ECO:0000313" key="8">
    <source>
        <dbReference type="Proteomes" id="UP000435138"/>
    </source>
</evidence>
<keyword evidence="4 6" id="KW-1133">Transmembrane helix</keyword>
<keyword evidence="5 6" id="KW-0472">Membrane</keyword>
<feature type="transmembrane region" description="Helical" evidence="6">
    <location>
        <begin position="63"/>
        <end position="82"/>
    </location>
</feature>
<dbReference type="PANTHER" id="PTHR33514">
    <property type="entry name" value="PROTEIN ABCI12, CHLOROPLASTIC"/>
    <property type="match status" value="1"/>
</dbReference>
<evidence type="ECO:0000313" key="7">
    <source>
        <dbReference type="EMBL" id="MQY47595.1"/>
    </source>
</evidence>
<proteinExistence type="inferred from homology"/>
<keyword evidence="8" id="KW-1185">Reference proteome</keyword>
<dbReference type="EMBL" id="WIXI01000045">
    <property type="protein sequence ID" value="MQY47595.1"/>
    <property type="molecule type" value="Genomic_DNA"/>
</dbReference>
<evidence type="ECO:0000256" key="4">
    <source>
        <dbReference type="ARBA" id="ARBA00022989"/>
    </source>
</evidence>
<comment type="subcellular location">
    <subcellularLocation>
        <location evidence="1">Membrane</location>
        <topology evidence="1">Multi-pass membrane protein</topology>
    </subcellularLocation>
</comment>
<dbReference type="RefSeq" id="WP_153355066.1">
    <property type="nucleotide sequence ID" value="NZ_JAYKOO010000007.1"/>
</dbReference>
<name>A0A6A8A8K5_9HYPH</name>
<dbReference type="PANTHER" id="PTHR33514:SF13">
    <property type="entry name" value="PROTEIN ABCI12, CHLOROPLASTIC"/>
    <property type="match status" value="1"/>
</dbReference>
<dbReference type="Proteomes" id="UP000435138">
    <property type="component" value="Unassembled WGS sequence"/>
</dbReference>
<organism evidence="7 8">
    <name type="scientific">Endobacterium cereale</name>
    <dbReference type="NCBI Taxonomy" id="2663029"/>
    <lineage>
        <taxon>Bacteria</taxon>
        <taxon>Pseudomonadati</taxon>
        <taxon>Pseudomonadota</taxon>
        <taxon>Alphaproteobacteria</taxon>
        <taxon>Hyphomicrobiales</taxon>
        <taxon>Rhizobiaceae</taxon>
        <taxon>Endobacterium</taxon>
    </lineage>
</organism>
<evidence type="ECO:0000256" key="1">
    <source>
        <dbReference type="ARBA" id="ARBA00004141"/>
    </source>
</evidence>
<accession>A0A6A8A8K5</accession>
<feature type="transmembrane region" description="Helical" evidence="6">
    <location>
        <begin position="89"/>
        <end position="115"/>
    </location>
</feature>
<dbReference type="GO" id="GO:0005886">
    <property type="term" value="C:plasma membrane"/>
    <property type="evidence" value="ECO:0007669"/>
    <property type="project" value="UniProtKB-ARBA"/>
</dbReference>
<feature type="transmembrane region" description="Helical" evidence="6">
    <location>
        <begin position="21"/>
        <end position="51"/>
    </location>
</feature>
<evidence type="ECO:0000256" key="2">
    <source>
        <dbReference type="ARBA" id="ARBA00008564"/>
    </source>
</evidence>
<sequence>MNTLYLDGQSLLHRLPTKAKLGGLTAFSLLLFMANNPVVLGVAAFVAALAYASTGIGWSTGLVRLRPAFITIAAVTLFALLFQPPVEALVILFRLTALMLAAAAITATTTIGAFIDTITWAAMPFERIGLVRAADIGLSVGLVIRFVPEVALRYRSIRDAHRARGLKVRPVTLIVPLMIHTLKNADEIAAAIDARGIR</sequence>
<dbReference type="Pfam" id="PF02361">
    <property type="entry name" value="CbiQ"/>
    <property type="match status" value="1"/>
</dbReference>
<gene>
    <name evidence="7" type="ORF">GAO09_16290</name>
</gene>
<protein>
    <submittedName>
        <fullName evidence="7">Energy-coupling factor transporter transmembrane protein EcfT</fullName>
    </submittedName>
</protein>
<comment type="caution">
    <text evidence="7">The sequence shown here is derived from an EMBL/GenBank/DDBJ whole genome shotgun (WGS) entry which is preliminary data.</text>
</comment>
<dbReference type="AlphaFoldDB" id="A0A6A8A8K5"/>
<evidence type="ECO:0000256" key="3">
    <source>
        <dbReference type="ARBA" id="ARBA00022692"/>
    </source>
</evidence>
<reference evidence="7 8" key="1">
    <citation type="submission" date="2019-11" db="EMBL/GenBank/DDBJ databases">
        <title>Genome analysis of Rhizobacterium cereale a novel genus and species isolated from maize roots in North Spain.</title>
        <authorList>
            <person name="Menendez E."/>
            <person name="Flores-Felix J.D."/>
            <person name="Ramirez-Bahena M.-H."/>
            <person name="Igual J.M."/>
            <person name="Garcia-Fraile P."/>
            <person name="Peix A."/>
            <person name="Velazquez E."/>
        </authorList>
    </citation>
    <scope>NUCLEOTIDE SEQUENCE [LARGE SCALE GENOMIC DNA]</scope>
    <source>
        <strain evidence="7 8">RZME27</strain>
    </source>
</reference>
<evidence type="ECO:0000256" key="6">
    <source>
        <dbReference type="SAM" id="Phobius"/>
    </source>
</evidence>